<feature type="domain" description="Response regulatory" evidence="5">
    <location>
        <begin position="12"/>
        <end position="128"/>
    </location>
</feature>
<accession>A0ABS6J5W9</accession>
<evidence type="ECO:0000259" key="5">
    <source>
        <dbReference type="PROSITE" id="PS50110"/>
    </source>
</evidence>
<evidence type="ECO:0000313" key="6">
    <source>
        <dbReference type="EMBL" id="MBU9699156.1"/>
    </source>
</evidence>
<evidence type="ECO:0000259" key="4">
    <source>
        <dbReference type="PROSITE" id="PS50043"/>
    </source>
</evidence>
<dbReference type="Proteomes" id="UP000731907">
    <property type="component" value="Unassembled WGS sequence"/>
</dbReference>
<dbReference type="SUPFAM" id="SSF52172">
    <property type="entry name" value="CheY-like"/>
    <property type="match status" value="1"/>
</dbReference>
<dbReference type="PRINTS" id="PR00038">
    <property type="entry name" value="HTHLUXR"/>
</dbReference>
<gene>
    <name evidence="6" type="ORF">GU927_014995</name>
</gene>
<sequence>MNSGAGNAGKTRLLLADDHEMLLEMFAIYLRTNHDFEVVTARSFDEAVERIEAEGPFDVALLDWNMPGMHGVAGLKRALQLQGGRPVGIITGEALPKVIDETVAAGAAGIVLKSSGVRSLVNALNLILSGERYLPFDLVMRRADPNEESNDTLTKREMLILVEIAKGKRNKEICADLRLALPTVKMHVSSLCRKLGAKNRLHATVIARDLGLI</sequence>
<evidence type="ECO:0000256" key="3">
    <source>
        <dbReference type="PROSITE-ProRule" id="PRU00169"/>
    </source>
</evidence>
<dbReference type="Pfam" id="PF00196">
    <property type="entry name" value="GerE"/>
    <property type="match status" value="1"/>
</dbReference>
<dbReference type="Pfam" id="PF00072">
    <property type="entry name" value="Response_reg"/>
    <property type="match status" value="1"/>
</dbReference>
<comment type="caution">
    <text evidence="6">The sequence shown here is derived from an EMBL/GenBank/DDBJ whole genome shotgun (WGS) entry which is preliminary data.</text>
</comment>
<keyword evidence="1 3" id="KW-0597">Phosphoprotein</keyword>
<dbReference type="RefSeq" id="WP_161763331.1">
    <property type="nucleotide sequence ID" value="NZ_JAAATX020000010.1"/>
</dbReference>
<dbReference type="InterPro" id="IPR036388">
    <property type="entry name" value="WH-like_DNA-bd_sf"/>
</dbReference>
<dbReference type="CDD" id="cd17535">
    <property type="entry name" value="REC_NarL-like"/>
    <property type="match status" value="1"/>
</dbReference>
<dbReference type="InterPro" id="IPR011006">
    <property type="entry name" value="CheY-like_superfamily"/>
</dbReference>
<dbReference type="SMART" id="SM00421">
    <property type="entry name" value="HTH_LUXR"/>
    <property type="match status" value="1"/>
</dbReference>
<dbReference type="PROSITE" id="PS50110">
    <property type="entry name" value="RESPONSE_REGULATORY"/>
    <property type="match status" value="1"/>
</dbReference>
<dbReference type="PANTHER" id="PTHR43214">
    <property type="entry name" value="TWO-COMPONENT RESPONSE REGULATOR"/>
    <property type="match status" value="1"/>
</dbReference>
<dbReference type="InterPro" id="IPR058245">
    <property type="entry name" value="NreC/VraR/RcsB-like_REC"/>
</dbReference>
<dbReference type="EMBL" id="JAAATX020000010">
    <property type="protein sequence ID" value="MBU9699156.1"/>
    <property type="molecule type" value="Genomic_DNA"/>
</dbReference>
<dbReference type="SUPFAM" id="SSF46894">
    <property type="entry name" value="C-terminal effector domain of the bipartite response regulators"/>
    <property type="match status" value="1"/>
</dbReference>
<dbReference type="Gene3D" id="3.40.50.2300">
    <property type="match status" value="1"/>
</dbReference>
<dbReference type="InterPro" id="IPR001789">
    <property type="entry name" value="Sig_transdc_resp-reg_receiver"/>
</dbReference>
<protein>
    <submittedName>
        <fullName evidence="6">Response regulator transcription factor</fullName>
    </submittedName>
</protein>
<keyword evidence="7" id="KW-1185">Reference proteome</keyword>
<name>A0ABS6J5W9_9RHOB</name>
<dbReference type="InterPro" id="IPR016032">
    <property type="entry name" value="Sig_transdc_resp-reg_C-effctor"/>
</dbReference>
<reference evidence="6 7" key="1">
    <citation type="submission" date="2021-06" db="EMBL/GenBank/DDBJ databases">
        <title>Rhodobacteraceae bacterium strain HSP-20.</title>
        <authorList>
            <person name="Chen W.-M."/>
        </authorList>
    </citation>
    <scope>NUCLEOTIDE SEQUENCE [LARGE SCALE GENOMIC DNA]</scope>
    <source>
        <strain evidence="6 7">HSP-20</strain>
    </source>
</reference>
<organism evidence="6 7">
    <name type="scientific">Paragemmobacter amnigenus</name>
    <dbReference type="NCBI Taxonomy" id="2852097"/>
    <lineage>
        <taxon>Bacteria</taxon>
        <taxon>Pseudomonadati</taxon>
        <taxon>Pseudomonadota</taxon>
        <taxon>Alphaproteobacteria</taxon>
        <taxon>Rhodobacterales</taxon>
        <taxon>Paracoccaceae</taxon>
        <taxon>Paragemmobacter</taxon>
    </lineage>
</organism>
<dbReference type="Gene3D" id="1.10.10.10">
    <property type="entry name" value="Winged helix-like DNA-binding domain superfamily/Winged helix DNA-binding domain"/>
    <property type="match status" value="1"/>
</dbReference>
<feature type="domain" description="HTH luxR-type" evidence="4">
    <location>
        <begin position="146"/>
        <end position="211"/>
    </location>
</feature>
<dbReference type="SMART" id="SM00448">
    <property type="entry name" value="REC"/>
    <property type="match status" value="1"/>
</dbReference>
<proteinExistence type="predicted"/>
<dbReference type="InterPro" id="IPR039420">
    <property type="entry name" value="WalR-like"/>
</dbReference>
<feature type="modified residue" description="4-aspartylphosphate" evidence="3">
    <location>
        <position position="63"/>
    </location>
</feature>
<evidence type="ECO:0000256" key="1">
    <source>
        <dbReference type="ARBA" id="ARBA00022553"/>
    </source>
</evidence>
<keyword evidence="2" id="KW-0238">DNA-binding</keyword>
<dbReference type="InterPro" id="IPR000792">
    <property type="entry name" value="Tscrpt_reg_LuxR_C"/>
</dbReference>
<dbReference type="PROSITE" id="PS50043">
    <property type="entry name" value="HTH_LUXR_2"/>
    <property type="match status" value="1"/>
</dbReference>
<evidence type="ECO:0000256" key="2">
    <source>
        <dbReference type="ARBA" id="ARBA00023125"/>
    </source>
</evidence>
<evidence type="ECO:0000313" key="7">
    <source>
        <dbReference type="Proteomes" id="UP000731907"/>
    </source>
</evidence>
<dbReference type="CDD" id="cd06170">
    <property type="entry name" value="LuxR_C_like"/>
    <property type="match status" value="1"/>
</dbReference>